<dbReference type="GO" id="GO:0050515">
    <property type="term" value="F:4-(cytidine 5'-diphospho)-2-C-methyl-D-erythritol kinase activity"/>
    <property type="evidence" value="ECO:0007669"/>
    <property type="project" value="UniProtKB-EC"/>
</dbReference>
<name>A0ABT3D0V9_9BACT</name>
<keyword evidence="7 9" id="KW-0067">ATP-binding</keyword>
<evidence type="ECO:0000256" key="8">
    <source>
        <dbReference type="ARBA" id="ARBA00032554"/>
    </source>
</evidence>
<evidence type="ECO:0000256" key="1">
    <source>
        <dbReference type="ARBA" id="ARBA00009684"/>
    </source>
</evidence>
<dbReference type="Pfam" id="PF08544">
    <property type="entry name" value="GHMP_kinases_C"/>
    <property type="match status" value="1"/>
</dbReference>
<dbReference type="Gene3D" id="3.30.70.890">
    <property type="entry name" value="GHMP kinase, C-terminal domain"/>
    <property type="match status" value="1"/>
</dbReference>
<gene>
    <name evidence="9 12" type="primary">ispE</name>
    <name evidence="12" type="ORF">N7U62_22540</name>
</gene>
<dbReference type="Gene3D" id="3.30.230.10">
    <property type="match status" value="1"/>
</dbReference>
<keyword evidence="6 9" id="KW-0418">Kinase</keyword>
<dbReference type="PANTHER" id="PTHR43527:SF2">
    <property type="entry name" value="4-DIPHOSPHOCYTIDYL-2-C-METHYL-D-ERYTHRITOL KINASE, CHLOROPLASTIC"/>
    <property type="match status" value="1"/>
</dbReference>
<comment type="pathway">
    <text evidence="9">Isoprenoid biosynthesis; isopentenyl diphosphate biosynthesis via DXP pathway; isopentenyl diphosphate from 1-deoxy-D-xylulose 5-phosphate: step 3/6.</text>
</comment>
<comment type="caution">
    <text evidence="12">The sequence shown here is derived from an EMBL/GenBank/DDBJ whole genome shotgun (WGS) entry which is preliminary data.</text>
</comment>
<feature type="domain" description="GHMP kinase N-terminal" evidence="10">
    <location>
        <begin position="63"/>
        <end position="137"/>
    </location>
</feature>
<dbReference type="InterPro" id="IPR013750">
    <property type="entry name" value="GHMP_kinase_C_dom"/>
</dbReference>
<feature type="active site" evidence="9">
    <location>
        <position position="132"/>
    </location>
</feature>
<comment type="function">
    <text evidence="9">Catalyzes the phosphorylation of the position 2 hydroxy group of 4-diphosphocytidyl-2C-methyl-D-erythritol.</text>
</comment>
<dbReference type="NCBIfam" id="TIGR00154">
    <property type="entry name" value="ispE"/>
    <property type="match status" value="1"/>
</dbReference>
<dbReference type="RefSeq" id="WP_264140377.1">
    <property type="nucleotide sequence ID" value="NZ_JAOYOD010000001.1"/>
</dbReference>
<evidence type="ECO:0000313" key="13">
    <source>
        <dbReference type="Proteomes" id="UP001300692"/>
    </source>
</evidence>
<reference evidence="12 13" key="1">
    <citation type="submission" date="2022-10" db="EMBL/GenBank/DDBJ databases">
        <title>Comparative genomics and taxonomic characterization of three novel marine species of genus Reichenbachiella exhibiting antioxidant and polysaccharide degradation activities.</title>
        <authorList>
            <person name="Muhammad N."/>
            <person name="Lee Y.-J."/>
            <person name="Ko J."/>
            <person name="Kim S.-G."/>
        </authorList>
    </citation>
    <scope>NUCLEOTIDE SEQUENCE [LARGE SCALE GENOMIC DNA]</scope>
    <source>
        <strain evidence="12 13">ABR2-5</strain>
    </source>
</reference>
<dbReference type="SUPFAM" id="SSF55060">
    <property type="entry name" value="GHMP Kinase, C-terminal domain"/>
    <property type="match status" value="1"/>
</dbReference>
<dbReference type="PIRSF" id="PIRSF010376">
    <property type="entry name" value="IspE"/>
    <property type="match status" value="1"/>
</dbReference>
<keyword evidence="5 9" id="KW-0547">Nucleotide-binding</keyword>
<accession>A0ABT3D0V9</accession>
<evidence type="ECO:0000256" key="6">
    <source>
        <dbReference type="ARBA" id="ARBA00022777"/>
    </source>
</evidence>
<feature type="domain" description="GHMP kinase C-terminal" evidence="11">
    <location>
        <begin position="207"/>
        <end position="251"/>
    </location>
</feature>
<dbReference type="InterPro" id="IPR020568">
    <property type="entry name" value="Ribosomal_Su5_D2-typ_SF"/>
</dbReference>
<dbReference type="Proteomes" id="UP001300692">
    <property type="component" value="Unassembled WGS sequence"/>
</dbReference>
<keyword evidence="13" id="KW-1185">Reference proteome</keyword>
<evidence type="ECO:0000256" key="9">
    <source>
        <dbReference type="HAMAP-Rule" id="MF_00061"/>
    </source>
</evidence>
<comment type="catalytic activity">
    <reaction evidence="9">
        <text>4-CDP-2-C-methyl-D-erythritol + ATP = 4-CDP-2-C-methyl-D-erythritol 2-phosphate + ADP + H(+)</text>
        <dbReference type="Rhea" id="RHEA:18437"/>
        <dbReference type="ChEBI" id="CHEBI:15378"/>
        <dbReference type="ChEBI" id="CHEBI:30616"/>
        <dbReference type="ChEBI" id="CHEBI:57823"/>
        <dbReference type="ChEBI" id="CHEBI:57919"/>
        <dbReference type="ChEBI" id="CHEBI:456216"/>
        <dbReference type="EC" id="2.7.1.148"/>
    </reaction>
</comment>
<keyword evidence="9" id="KW-0414">Isoprene biosynthesis</keyword>
<dbReference type="InterPro" id="IPR014721">
    <property type="entry name" value="Ribsml_uS5_D2-typ_fold_subgr"/>
</dbReference>
<evidence type="ECO:0000256" key="2">
    <source>
        <dbReference type="ARBA" id="ARBA00012052"/>
    </source>
</evidence>
<evidence type="ECO:0000256" key="5">
    <source>
        <dbReference type="ARBA" id="ARBA00022741"/>
    </source>
</evidence>
<feature type="binding site" evidence="9">
    <location>
        <begin position="90"/>
        <end position="100"/>
    </location>
    <ligand>
        <name>ATP</name>
        <dbReference type="ChEBI" id="CHEBI:30616"/>
    </ligand>
</feature>
<sequence>MIAFPNAKINLGLNILSRRPDGYHNLSSCFIPIDWCDVLEIVESDQFQFQSTGIPIPGDENTNLVIKAYHLLKGNYDLPPVSIHLHKVIPMGAGLGGGSSDAAFTLKILNDLFDLKLPVTELEKYATQLGADCPFFIENKAKLVGGIGEVFESVNLSLEGYQLQVVFPGIHVNTGQAFQSITPEDPTHWPKDVVIKPVDSWKDKLVNDFEKPVFAAHPELEEIKEKMYGEGAIYAAMSGSGSSIFSIWEHDAEPVSFPYPSFTHQF</sequence>
<feature type="active site" evidence="9">
    <location>
        <position position="8"/>
    </location>
</feature>
<dbReference type="PANTHER" id="PTHR43527">
    <property type="entry name" value="4-DIPHOSPHOCYTIDYL-2-C-METHYL-D-ERYTHRITOL KINASE, CHLOROPLASTIC"/>
    <property type="match status" value="1"/>
</dbReference>
<comment type="similarity">
    <text evidence="1 9">Belongs to the GHMP kinase family. IspE subfamily.</text>
</comment>
<dbReference type="InterPro" id="IPR036554">
    <property type="entry name" value="GHMP_kinase_C_sf"/>
</dbReference>
<evidence type="ECO:0000259" key="11">
    <source>
        <dbReference type="Pfam" id="PF08544"/>
    </source>
</evidence>
<keyword evidence="4 9" id="KW-0808">Transferase</keyword>
<evidence type="ECO:0000256" key="7">
    <source>
        <dbReference type="ARBA" id="ARBA00022840"/>
    </source>
</evidence>
<dbReference type="InterPro" id="IPR006204">
    <property type="entry name" value="GHMP_kinase_N_dom"/>
</dbReference>
<protein>
    <recommendedName>
        <fullName evidence="3 9">4-diphosphocytidyl-2-C-methyl-D-erythritol kinase</fullName>
        <shortName evidence="9">CMK</shortName>
        <ecNumber evidence="2 9">2.7.1.148</ecNumber>
    </recommendedName>
    <alternativeName>
        <fullName evidence="8 9">4-(cytidine-5'-diphospho)-2-C-methyl-D-erythritol kinase</fullName>
    </alternativeName>
</protein>
<dbReference type="SUPFAM" id="SSF54211">
    <property type="entry name" value="Ribosomal protein S5 domain 2-like"/>
    <property type="match status" value="1"/>
</dbReference>
<evidence type="ECO:0000256" key="4">
    <source>
        <dbReference type="ARBA" id="ARBA00022679"/>
    </source>
</evidence>
<dbReference type="InterPro" id="IPR004424">
    <property type="entry name" value="IspE"/>
</dbReference>
<dbReference type="EC" id="2.7.1.148" evidence="2 9"/>
<proteinExistence type="inferred from homology"/>
<dbReference type="Pfam" id="PF00288">
    <property type="entry name" value="GHMP_kinases_N"/>
    <property type="match status" value="1"/>
</dbReference>
<dbReference type="EMBL" id="JAOYOD010000001">
    <property type="protein sequence ID" value="MCV9389459.1"/>
    <property type="molecule type" value="Genomic_DNA"/>
</dbReference>
<dbReference type="HAMAP" id="MF_00061">
    <property type="entry name" value="IspE"/>
    <property type="match status" value="1"/>
</dbReference>
<organism evidence="12 13">
    <name type="scientific">Reichenbachiella ulvae</name>
    <dbReference type="NCBI Taxonomy" id="2980104"/>
    <lineage>
        <taxon>Bacteria</taxon>
        <taxon>Pseudomonadati</taxon>
        <taxon>Bacteroidota</taxon>
        <taxon>Cytophagia</taxon>
        <taxon>Cytophagales</taxon>
        <taxon>Reichenbachiellaceae</taxon>
        <taxon>Reichenbachiella</taxon>
    </lineage>
</organism>
<evidence type="ECO:0000256" key="3">
    <source>
        <dbReference type="ARBA" id="ARBA00017473"/>
    </source>
</evidence>
<evidence type="ECO:0000259" key="10">
    <source>
        <dbReference type="Pfam" id="PF00288"/>
    </source>
</evidence>
<evidence type="ECO:0000313" key="12">
    <source>
        <dbReference type="EMBL" id="MCV9389459.1"/>
    </source>
</evidence>